<feature type="region of interest" description="Disordered" evidence="1">
    <location>
        <begin position="74"/>
        <end position="115"/>
    </location>
</feature>
<evidence type="ECO:0000313" key="2">
    <source>
        <dbReference type="EMBL" id="EGU81514.1"/>
    </source>
</evidence>
<feature type="region of interest" description="Disordered" evidence="1">
    <location>
        <begin position="1"/>
        <end position="23"/>
    </location>
</feature>
<protein>
    <submittedName>
        <fullName evidence="2">Uncharacterized protein</fullName>
    </submittedName>
</protein>
<reference evidence="2" key="1">
    <citation type="journal article" date="2012" name="Mol. Plant Microbe Interact.">
        <title>A highly conserved effector in Fusarium oxysporum is required for full virulence on Arabidopsis.</title>
        <authorList>
            <person name="Thatcher L.F."/>
            <person name="Gardiner D.M."/>
            <person name="Kazan K."/>
            <person name="Manners J."/>
        </authorList>
    </citation>
    <scope>NUCLEOTIDE SEQUENCE [LARGE SCALE GENOMIC DNA]</scope>
    <source>
        <strain evidence="2">Fo5176</strain>
    </source>
</reference>
<feature type="region of interest" description="Disordered" evidence="1">
    <location>
        <begin position="130"/>
        <end position="154"/>
    </location>
</feature>
<dbReference type="AlphaFoldDB" id="F9FNJ3"/>
<feature type="non-terminal residue" evidence="2">
    <location>
        <position position="332"/>
    </location>
</feature>
<feature type="compositionally biased region" description="Pro residues" evidence="1">
    <location>
        <begin position="1"/>
        <end position="11"/>
    </location>
</feature>
<name>F9FNJ3_FUSOF</name>
<organism evidence="2">
    <name type="scientific">Fusarium oxysporum (strain Fo5176)</name>
    <name type="common">Fusarium vascular wilt</name>
    <dbReference type="NCBI Taxonomy" id="660025"/>
    <lineage>
        <taxon>Eukaryota</taxon>
        <taxon>Fungi</taxon>
        <taxon>Dikarya</taxon>
        <taxon>Ascomycota</taxon>
        <taxon>Pezizomycotina</taxon>
        <taxon>Sordariomycetes</taxon>
        <taxon>Hypocreomycetidae</taxon>
        <taxon>Hypocreales</taxon>
        <taxon>Nectriaceae</taxon>
        <taxon>Fusarium</taxon>
        <taxon>Fusarium oxysporum species complex</taxon>
    </lineage>
</organism>
<feature type="compositionally biased region" description="Polar residues" evidence="1">
    <location>
        <begin position="138"/>
        <end position="148"/>
    </location>
</feature>
<dbReference type="STRING" id="660025.F9FNJ3"/>
<proteinExistence type="predicted"/>
<accession>F9FNJ3</accession>
<gene>
    <name evidence="2" type="ORF">FOXB_07973</name>
</gene>
<comment type="caution">
    <text evidence="2">The sequence shown here is derived from an EMBL/GenBank/DDBJ whole genome shotgun (WGS) entry which is preliminary data.</text>
</comment>
<feature type="compositionally biased region" description="Polar residues" evidence="1">
    <location>
        <begin position="98"/>
        <end position="115"/>
    </location>
</feature>
<sequence length="332" mass="37687">MEFPTQPPTPPNSISGSPVVKTEAFHHSTQRLTTAQEFISLVRPYNLVSPPRSASVRLPSLESFDQEVEALIRENRPPKTPASVSPLDHCAVGGPANSHPTSQRGTGTSPSQDRFSLNYSLHSWQRSYGKRDKHLGNDASTPSLQDQPSMICYPRPAREGKKRHVNQKYTTEEGDYIIYASQDKKMKWHLIKQEFAKLFGNIPERTVQGLQAWYYRMNQRIPMRDPDGRLCFNNEDDLEPRYINLKICDRGYLVKCIGPLGIAQRYPERAVHYTWVDAETKAKARDLAPLNGDWSDASPLNVDWSDASPLNVDWSDASPLDVDWSDAMWTVF</sequence>
<dbReference type="OrthoDB" id="5058595at2759"/>
<dbReference type="EMBL" id="AFQF01002417">
    <property type="protein sequence ID" value="EGU81514.1"/>
    <property type="molecule type" value="Genomic_DNA"/>
</dbReference>
<evidence type="ECO:0000256" key="1">
    <source>
        <dbReference type="SAM" id="MobiDB-lite"/>
    </source>
</evidence>